<dbReference type="RefSeq" id="WP_269562078.1">
    <property type="nucleotide sequence ID" value="NZ_CP114768.1"/>
</dbReference>
<name>A0ABY7LUH1_9BACT</name>
<keyword evidence="1" id="KW-0614">Plasmid</keyword>
<dbReference type="GO" id="GO:0016740">
    <property type="term" value="F:transferase activity"/>
    <property type="evidence" value="ECO:0007669"/>
    <property type="project" value="UniProtKB-KW"/>
</dbReference>
<gene>
    <name evidence="1" type="ORF">O3303_21020</name>
</gene>
<evidence type="ECO:0000313" key="2">
    <source>
        <dbReference type="Proteomes" id="UP001211005"/>
    </source>
</evidence>
<dbReference type="InterPro" id="IPR014942">
    <property type="entry name" value="AbiEii"/>
</dbReference>
<dbReference type="EMBL" id="CP114768">
    <property type="protein sequence ID" value="WBA44046.1"/>
    <property type="molecule type" value="Genomic_DNA"/>
</dbReference>
<dbReference type="Pfam" id="PF08843">
    <property type="entry name" value="AbiEii"/>
    <property type="match status" value="1"/>
</dbReference>
<keyword evidence="1" id="KW-0808">Transferase</keyword>
<proteinExistence type="predicted"/>
<protein>
    <submittedName>
        <fullName evidence="1">Nucleotidyl transferase AbiEii/AbiGii toxin family protein</fullName>
    </submittedName>
</protein>
<organism evidence="1 2">
    <name type="scientific">Hymenobacter canadensis</name>
    <dbReference type="NCBI Taxonomy" id="2999067"/>
    <lineage>
        <taxon>Bacteria</taxon>
        <taxon>Pseudomonadati</taxon>
        <taxon>Bacteroidota</taxon>
        <taxon>Cytophagia</taxon>
        <taxon>Cytophagales</taxon>
        <taxon>Hymenobacteraceae</taxon>
        <taxon>Hymenobacter</taxon>
    </lineage>
</organism>
<reference evidence="1 2" key="1">
    <citation type="submission" date="2022-12" db="EMBL/GenBank/DDBJ databases">
        <title>Hymenobacter canadensis sp. nov. isolated from lake water of the Cambridge Bay, Canada.</title>
        <authorList>
            <person name="Kim W.H."/>
            <person name="Lee Y.M."/>
        </authorList>
    </citation>
    <scope>NUCLEOTIDE SEQUENCE [LARGE SCALE GENOMIC DNA]</scope>
    <source>
        <strain evidence="1 2">PAMC 29467</strain>
        <plasmid evidence="1 2">unnamed1</plasmid>
    </source>
</reference>
<sequence>MAVAFALGKLRERIVFVGGATVNLYSTSALPPPEPRVTEDVDCIVEIAPRAAYHVLEEERRALGFINDIASGVICRWTYQGMTVDVMPTEPEILGFSNPWYPAGFAHATIYRLPNDLEIRILSAVYFVATKLVALRDRGWADLRLSQDLEDIVHVVDNRKELAAELAAALADVRRDIQQRLVELLAHPDFLEAVEWTLAAGSGYERKYEIERRLQQLANA</sequence>
<evidence type="ECO:0000313" key="1">
    <source>
        <dbReference type="EMBL" id="WBA44046.1"/>
    </source>
</evidence>
<geneLocation type="plasmid" evidence="1 2">
    <name>unnamed1</name>
</geneLocation>
<accession>A0ABY7LUH1</accession>
<keyword evidence="2" id="KW-1185">Reference proteome</keyword>
<dbReference type="Proteomes" id="UP001211005">
    <property type="component" value="Plasmid unnamed1"/>
</dbReference>